<dbReference type="AlphaFoldDB" id="A0A645DIP6"/>
<dbReference type="EMBL" id="VSSQ01036087">
    <property type="protein sequence ID" value="MPM88472.1"/>
    <property type="molecule type" value="Genomic_DNA"/>
</dbReference>
<protein>
    <submittedName>
        <fullName evidence="1">Uncharacterized protein</fullName>
    </submittedName>
</protein>
<comment type="caution">
    <text evidence="1">The sequence shown here is derived from an EMBL/GenBank/DDBJ whole genome shotgun (WGS) entry which is preliminary data.</text>
</comment>
<accession>A0A645DIP6</accession>
<evidence type="ECO:0000313" key="1">
    <source>
        <dbReference type="EMBL" id="MPM88472.1"/>
    </source>
</evidence>
<gene>
    <name evidence="1" type="ORF">SDC9_135576</name>
</gene>
<organism evidence="1">
    <name type="scientific">bioreactor metagenome</name>
    <dbReference type="NCBI Taxonomy" id="1076179"/>
    <lineage>
        <taxon>unclassified sequences</taxon>
        <taxon>metagenomes</taxon>
        <taxon>ecological metagenomes</taxon>
    </lineage>
</organism>
<proteinExistence type="predicted"/>
<sequence>MGEEHLADRRERALFAALYKQGLRTGEDGAQDNSTHRQRLDGADAIQIEIKDTIKPHVGVIPKEWLVVVKIEFPARICAVGVGGVAGKEALIRTQHEETNAWPIHDEPLA</sequence>
<reference evidence="1" key="1">
    <citation type="submission" date="2019-08" db="EMBL/GenBank/DDBJ databases">
        <authorList>
            <person name="Kucharzyk K."/>
            <person name="Murdoch R.W."/>
            <person name="Higgins S."/>
            <person name="Loffler F."/>
        </authorList>
    </citation>
    <scope>NUCLEOTIDE SEQUENCE</scope>
</reference>
<name>A0A645DIP6_9ZZZZ</name>